<gene>
    <name evidence="4" type="ORF">LPTSP4_11000</name>
</gene>
<evidence type="ECO:0000256" key="1">
    <source>
        <dbReference type="ARBA" id="ARBA00004631"/>
    </source>
</evidence>
<keyword evidence="4" id="KW-0966">Cell projection</keyword>
<accession>A0A2P2DY74</accession>
<comment type="subcellular location">
    <subcellularLocation>
        <location evidence="1">Periplasmic flagellum</location>
    </subcellularLocation>
</comment>
<dbReference type="InterPro" id="IPR006714">
    <property type="entry name" value="FlaA"/>
</dbReference>
<organism evidence="4 5">
    <name type="scientific">Leptospira ryugenii</name>
    <dbReference type="NCBI Taxonomy" id="1917863"/>
    <lineage>
        <taxon>Bacteria</taxon>
        <taxon>Pseudomonadati</taxon>
        <taxon>Spirochaetota</taxon>
        <taxon>Spirochaetia</taxon>
        <taxon>Leptospirales</taxon>
        <taxon>Leptospiraceae</taxon>
        <taxon>Leptospira</taxon>
    </lineage>
</organism>
<dbReference type="AlphaFoldDB" id="A0A2P2DY74"/>
<dbReference type="GO" id="GO:0055040">
    <property type="term" value="C:periplasmic flagellum"/>
    <property type="evidence" value="ECO:0007669"/>
    <property type="project" value="UniProtKB-SubCell"/>
</dbReference>
<dbReference type="Gene3D" id="2.60.120.430">
    <property type="entry name" value="Galactose-binding lectin"/>
    <property type="match status" value="1"/>
</dbReference>
<sequence>MGGAPRPWDQDEEGRVILLDQTLAQERNYVLFVAEDFEGNRPWAFYRSDSFLAHTQFSAFLSDSTAFPKEKAVYQKYGYEGFQNQTSFLIQSFVENPKTDHWDIRPAKPLLLPTGLPIQAILWVYSEGHHINLELLVSQKKSEDIHLPLGMLNFVGWRRLEVPINLPAKNAKLLQSLSIPVSVKGFHLATRTTQKKGAFHLCFDNLTFVIDTSTFTYPGAEIKDNWGKNN</sequence>
<keyword evidence="5" id="KW-1185">Reference proteome</keyword>
<keyword evidence="3" id="KW-0975">Bacterial flagellum</keyword>
<dbReference type="GO" id="GO:0071973">
    <property type="term" value="P:bacterial-type flagellum-dependent cell motility"/>
    <property type="evidence" value="ECO:0007669"/>
    <property type="project" value="InterPro"/>
</dbReference>
<dbReference type="Proteomes" id="UP000245133">
    <property type="component" value="Unassembled WGS sequence"/>
</dbReference>
<evidence type="ECO:0000313" key="5">
    <source>
        <dbReference type="Proteomes" id="UP000245133"/>
    </source>
</evidence>
<keyword evidence="4" id="KW-0969">Cilium</keyword>
<reference evidence="4 5" key="1">
    <citation type="submission" date="2018-02" db="EMBL/GenBank/DDBJ databases">
        <title>Novel Leptospira species isolated from soil and water in Japan.</title>
        <authorList>
            <person name="Nakao R."/>
            <person name="Masuzawa T."/>
        </authorList>
    </citation>
    <scope>NUCLEOTIDE SEQUENCE [LARGE SCALE GENOMIC DNA]</scope>
    <source>
        <strain evidence="4 5">YH101</strain>
    </source>
</reference>
<dbReference type="GO" id="GO:0030288">
    <property type="term" value="C:outer membrane-bounded periplasmic space"/>
    <property type="evidence" value="ECO:0007669"/>
    <property type="project" value="InterPro"/>
</dbReference>
<keyword evidence="2" id="KW-0574">Periplasm</keyword>
<name>A0A2P2DY74_9LEPT</name>
<dbReference type="Pfam" id="PF04620">
    <property type="entry name" value="FlaA"/>
    <property type="match status" value="1"/>
</dbReference>
<evidence type="ECO:0000256" key="3">
    <source>
        <dbReference type="ARBA" id="ARBA00023143"/>
    </source>
</evidence>
<comment type="caution">
    <text evidence="4">The sequence shown here is derived from an EMBL/GenBank/DDBJ whole genome shotgun (WGS) entry which is preliminary data.</text>
</comment>
<evidence type="ECO:0000256" key="2">
    <source>
        <dbReference type="ARBA" id="ARBA00022764"/>
    </source>
</evidence>
<dbReference type="EMBL" id="BFBB01000003">
    <property type="protein sequence ID" value="GBF49584.1"/>
    <property type="molecule type" value="Genomic_DNA"/>
</dbReference>
<protein>
    <submittedName>
        <fullName evidence="4">Flagellar filament outer layer protein Flaa domain protein</fullName>
    </submittedName>
</protein>
<proteinExistence type="predicted"/>
<keyword evidence="4" id="KW-0282">Flagellum</keyword>
<evidence type="ECO:0000313" key="4">
    <source>
        <dbReference type="EMBL" id="GBF49584.1"/>
    </source>
</evidence>